<dbReference type="FunFam" id="3.40.50.300:FF:000076">
    <property type="entry name" value="Replicative DNA helicase"/>
    <property type="match status" value="1"/>
</dbReference>
<evidence type="ECO:0000256" key="12">
    <source>
        <dbReference type="SAM" id="MobiDB-lite"/>
    </source>
</evidence>
<keyword evidence="9" id="KW-0413">Isomerase</keyword>
<comment type="similarity">
    <text evidence="1">Belongs to the helicase family. DnaB subfamily.</text>
</comment>
<dbReference type="GO" id="GO:0042802">
    <property type="term" value="F:identical protein binding"/>
    <property type="evidence" value="ECO:0007669"/>
    <property type="project" value="UniProtKB-ARBA"/>
</dbReference>
<dbReference type="EC" id="5.6.2.3" evidence="10"/>
<dbReference type="GO" id="GO:0016887">
    <property type="term" value="F:ATP hydrolysis activity"/>
    <property type="evidence" value="ECO:0007669"/>
    <property type="project" value="RHEA"/>
</dbReference>
<dbReference type="GO" id="GO:1990077">
    <property type="term" value="C:primosome complex"/>
    <property type="evidence" value="ECO:0007669"/>
    <property type="project" value="UniProtKB-KW"/>
</dbReference>
<evidence type="ECO:0000256" key="1">
    <source>
        <dbReference type="ARBA" id="ARBA00008428"/>
    </source>
</evidence>
<dbReference type="InterPro" id="IPR007692">
    <property type="entry name" value="DNA_helicase_DnaB"/>
</dbReference>
<dbReference type="GO" id="GO:0005829">
    <property type="term" value="C:cytosol"/>
    <property type="evidence" value="ECO:0007669"/>
    <property type="project" value="TreeGrafter"/>
</dbReference>
<name>A0A645BXZ1_9ZZZZ</name>
<dbReference type="SUPFAM" id="SSF52540">
    <property type="entry name" value="P-loop containing nucleoside triphosphate hydrolases"/>
    <property type="match status" value="1"/>
</dbReference>
<comment type="caution">
    <text evidence="14">The sequence shown here is derived from an EMBL/GenBank/DDBJ whole genome shotgun (WGS) entry which is preliminary data.</text>
</comment>
<dbReference type="GO" id="GO:0005524">
    <property type="term" value="F:ATP binding"/>
    <property type="evidence" value="ECO:0007669"/>
    <property type="project" value="UniProtKB-KW"/>
</dbReference>
<feature type="region of interest" description="Disordered" evidence="12">
    <location>
        <begin position="288"/>
        <end position="330"/>
    </location>
</feature>
<dbReference type="InterPro" id="IPR007694">
    <property type="entry name" value="DNA_helicase_DnaB-like_C"/>
</dbReference>
<evidence type="ECO:0000256" key="10">
    <source>
        <dbReference type="ARBA" id="ARBA00044969"/>
    </source>
</evidence>
<keyword evidence="6 14" id="KW-0347">Helicase</keyword>
<evidence type="ECO:0000256" key="9">
    <source>
        <dbReference type="ARBA" id="ARBA00023235"/>
    </source>
</evidence>
<dbReference type="PANTHER" id="PTHR30153">
    <property type="entry name" value="REPLICATIVE DNA HELICASE DNAB"/>
    <property type="match status" value="1"/>
</dbReference>
<evidence type="ECO:0000256" key="3">
    <source>
        <dbReference type="ARBA" id="ARBA00022705"/>
    </source>
</evidence>
<dbReference type="GO" id="GO:0006269">
    <property type="term" value="P:DNA replication, synthesis of primer"/>
    <property type="evidence" value="ECO:0007669"/>
    <property type="project" value="UniProtKB-KW"/>
</dbReference>
<dbReference type="PANTHER" id="PTHR30153:SF2">
    <property type="entry name" value="REPLICATIVE DNA HELICASE"/>
    <property type="match status" value="1"/>
</dbReference>
<dbReference type="EMBL" id="VSSQ01023195">
    <property type="protein sequence ID" value="MPM69978.1"/>
    <property type="molecule type" value="Genomic_DNA"/>
</dbReference>
<protein>
    <recommendedName>
        <fullName evidence="10">DNA 5'-3' helicase</fullName>
        <ecNumber evidence="10">5.6.2.3</ecNumber>
    </recommendedName>
</protein>
<reference evidence="14" key="1">
    <citation type="submission" date="2019-08" db="EMBL/GenBank/DDBJ databases">
        <authorList>
            <person name="Kucharzyk K."/>
            <person name="Murdoch R.W."/>
            <person name="Higgins S."/>
            <person name="Loffler F."/>
        </authorList>
    </citation>
    <scope>NUCLEOTIDE SEQUENCE</scope>
</reference>
<accession>A0A645BXZ1</accession>
<dbReference type="Gene3D" id="3.40.50.300">
    <property type="entry name" value="P-loop containing nucleotide triphosphate hydrolases"/>
    <property type="match status" value="1"/>
</dbReference>
<evidence type="ECO:0000256" key="5">
    <source>
        <dbReference type="ARBA" id="ARBA00022801"/>
    </source>
</evidence>
<organism evidence="14">
    <name type="scientific">bioreactor metagenome</name>
    <dbReference type="NCBI Taxonomy" id="1076179"/>
    <lineage>
        <taxon>unclassified sequences</taxon>
        <taxon>metagenomes</taxon>
        <taxon>ecological metagenomes</taxon>
    </lineage>
</organism>
<keyword evidence="8" id="KW-0238">DNA-binding</keyword>
<feature type="domain" description="SF4 helicase" evidence="13">
    <location>
        <begin position="10"/>
        <end position="284"/>
    </location>
</feature>
<feature type="compositionally biased region" description="Basic and acidic residues" evidence="12">
    <location>
        <begin position="288"/>
        <end position="309"/>
    </location>
</feature>
<evidence type="ECO:0000256" key="2">
    <source>
        <dbReference type="ARBA" id="ARBA00022515"/>
    </source>
</evidence>
<evidence type="ECO:0000256" key="8">
    <source>
        <dbReference type="ARBA" id="ARBA00023125"/>
    </source>
</evidence>
<dbReference type="GO" id="GO:0043139">
    <property type="term" value="F:5'-3' DNA helicase activity"/>
    <property type="evidence" value="ECO:0007669"/>
    <property type="project" value="UniProtKB-EC"/>
</dbReference>
<keyword evidence="3" id="KW-0235">DNA replication</keyword>
<dbReference type="AlphaFoldDB" id="A0A645BXZ1"/>
<dbReference type="NCBIfam" id="TIGR00665">
    <property type="entry name" value="DnaB"/>
    <property type="match status" value="1"/>
</dbReference>
<keyword evidence="2" id="KW-0639">Primosome</keyword>
<dbReference type="InterPro" id="IPR027417">
    <property type="entry name" value="P-loop_NTPase"/>
</dbReference>
<evidence type="ECO:0000256" key="4">
    <source>
        <dbReference type="ARBA" id="ARBA00022741"/>
    </source>
</evidence>
<evidence type="ECO:0000313" key="14">
    <source>
        <dbReference type="EMBL" id="MPM69978.1"/>
    </source>
</evidence>
<gene>
    <name evidence="14" type="primary">dnaC_42</name>
    <name evidence="14" type="ORF">SDC9_116926</name>
</gene>
<dbReference type="GO" id="GO:0003677">
    <property type="term" value="F:DNA binding"/>
    <property type="evidence" value="ECO:0007669"/>
    <property type="project" value="UniProtKB-KW"/>
</dbReference>
<comment type="catalytic activity">
    <reaction evidence="11">
        <text>ATP + H2O = ADP + phosphate + H(+)</text>
        <dbReference type="Rhea" id="RHEA:13065"/>
        <dbReference type="ChEBI" id="CHEBI:15377"/>
        <dbReference type="ChEBI" id="CHEBI:15378"/>
        <dbReference type="ChEBI" id="CHEBI:30616"/>
        <dbReference type="ChEBI" id="CHEBI:43474"/>
        <dbReference type="ChEBI" id="CHEBI:456216"/>
        <dbReference type="EC" id="5.6.2.3"/>
    </reaction>
</comment>
<feature type="compositionally biased region" description="Basic and acidic residues" evidence="12">
    <location>
        <begin position="321"/>
        <end position="330"/>
    </location>
</feature>
<keyword evidence="5 14" id="KW-0378">Hydrolase</keyword>
<evidence type="ECO:0000256" key="7">
    <source>
        <dbReference type="ARBA" id="ARBA00022840"/>
    </source>
</evidence>
<keyword evidence="7" id="KW-0067">ATP-binding</keyword>
<evidence type="ECO:0000256" key="6">
    <source>
        <dbReference type="ARBA" id="ARBA00022806"/>
    </source>
</evidence>
<sequence>MKIIQLAANRKDGMSGIPTGFNQLDKLTMGWQNSDLIIIAARPAMGKTAFVLSMAKNIAINFEHPVGFFSLEMSNVQLVNRLIVNVCQIKGESIKSGRLSQDEWDRLDIKIKELYDAPIFIDDTPSLSVFELRTKARRLVREHNVKILVIDYLQLMNASGMSFGSREQEVSMISRSLKGLAKELNIPIIALSQLNRGVESRQGNEGKRPQLADLRESGAIEQDADLVCFIHRPEYYRITEDESGNSLIGMAEIIVAKHRNGPTGIATMRFDNEYARFENLDDHNTSRKRTNYIERTSRMNSRQSDRESEAVPEMTSTDFMTENRKEELPF</sequence>
<dbReference type="Pfam" id="PF03796">
    <property type="entry name" value="DnaB_C"/>
    <property type="match status" value="1"/>
</dbReference>
<dbReference type="PROSITE" id="PS51199">
    <property type="entry name" value="SF4_HELICASE"/>
    <property type="match status" value="1"/>
</dbReference>
<evidence type="ECO:0000259" key="13">
    <source>
        <dbReference type="PROSITE" id="PS51199"/>
    </source>
</evidence>
<proteinExistence type="inferred from homology"/>
<keyword evidence="4" id="KW-0547">Nucleotide-binding</keyword>
<evidence type="ECO:0000256" key="11">
    <source>
        <dbReference type="ARBA" id="ARBA00048954"/>
    </source>
</evidence>
<dbReference type="CDD" id="cd00984">
    <property type="entry name" value="DnaB_C"/>
    <property type="match status" value="1"/>
</dbReference>